<proteinExistence type="inferred from homology"/>
<dbReference type="Gene3D" id="1.10.287.1700">
    <property type="match status" value="1"/>
</dbReference>
<keyword evidence="5" id="KW-1003">Cell membrane</keyword>
<name>A0A1H1C912_9BACI</name>
<keyword evidence="12" id="KW-0969">Cilium</keyword>
<gene>
    <name evidence="12" type="ORF">SAMN05216231_2135</name>
</gene>
<organism evidence="12 13">
    <name type="scientific">Virgibacillus salinus</name>
    <dbReference type="NCBI Taxonomy" id="553311"/>
    <lineage>
        <taxon>Bacteria</taxon>
        <taxon>Bacillati</taxon>
        <taxon>Bacillota</taxon>
        <taxon>Bacilli</taxon>
        <taxon>Bacillales</taxon>
        <taxon>Bacillaceae</taxon>
        <taxon>Virgibacillus</taxon>
    </lineage>
</organism>
<dbReference type="AlphaFoldDB" id="A0A1H1C912"/>
<keyword evidence="12" id="KW-0966">Cell projection</keyword>
<evidence type="ECO:0000313" key="12">
    <source>
        <dbReference type="EMBL" id="SDQ60671.1"/>
    </source>
</evidence>
<evidence type="ECO:0000256" key="10">
    <source>
        <dbReference type="ARBA" id="ARBA00023225"/>
    </source>
</evidence>
<dbReference type="GO" id="GO:0005886">
    <property type="term" value="C:plasma membrane"/>
    <property type="evidence" value="ECO:0007669"/>
    <property type="project" value="UniProtKB-SubCell"/>
</dbReference>
<sequence length="148" mass="17603">MAETVALSKILNVRESEKRDAQKAYQQSIDFFEEIATQLYNLLRKKEVAEESYEGYLHQTTPIDRIKEQVGYIEILNNQIVKLQHDVQKARNEMDTNHEKLTNAFVEVKKFEKIIEHRHKADEELTKKNENAQMDEISMQQYFSQKIR</sequence>
<dbReference type="GO" id="GO:0015031">
    <property type="term" value="P:protein transport"/>
    <property type="evidence" value="ECO:0007669"/>
    <property type="project" value="UniProtKB-KW"/>
</dbReference>
<comment type="subcellular location">
    <subcellularLocation>
        <location evidence="1">Cell membrane</location>
        <topology evidence="1">Peripheral membrane protein</topology>
        <orientation evidence="1">Cytoplasmic side</orientation>
    </subcellularLocation>
</comment>
<evidence type="ECO:0000256" key="4">
    <source>
        <dbReference type="ARBA" id="ARBA00022448"/>
    </source>
</evidence>
<keyword evidence="9" id="KW-0472">Membrane</keyword>
<dbReference type="NCBIfam" id="TIGR02473">
    <property type="entry name" value="flagell_FliJ"/>
    <property type="match status" value="1"/>
</dbReference>
<dbReference type="Pfam" id="PF02050">
    <property type="entry name" value="FliJ"/>
    <property type="match status" value="1"/>
</dbReference>
<dbReference type="GO" id="GO:0044781">
    <property type="term" value="P:bacterial-type flagellum organization"/>
    <property type="evidence" value="ECO:0007669"/>
    <property type="project" value="UniProtKB-KW"/>
</dbReference>
<protein>
    <recommendedName>
        <fullName evidence="3">Flagellar FliJ protein</fullName>
    </recommendedName>
</protein>
<dbReference type="RefSeq" id="WP_092492949.1">
    <property type="nucleotide sequence ID" value="NZ_FNKD01000002.1"/>
</dbReference>
<accession>A0A1H1C912</accession>
<keyword evidence="7" id="KW-1005">Bacterial flagellum biogenesis</keyword>
<dbReference type="GO" id="GO:0006935">
    <property type="term" value="P:chemotaxis"/>
    <property type="evidence" value="ECO:0007669"/>
    <property type="project" value="UniProtKB-KW"/>
</dbReference>
<comment type="similarity">
    <text evidence="2">Belongs to the FliJ family.</text>
</comment>
<feature type="coiled-coil region" evidence="11">
    <location>
        <begin position="73"/>
        <end position="100"/>
    </location>
</feature>
<dbReference type="GO" id="GO:0071973">
    <property type="term" value="P:bacterial-type flagellum-dependent cell motility"/>
    <property type="evidence" value="ECO:0007669"/>
    <property type="project" value="InterPro"/>
</dbReference>
<keyword evidence="11" id="KW-0175">Coiled coil</keyword>
<keyword evidence="10" id="KW-1006">Bacterial flagellum protein export</keyword>
<evidence type="ECO:0000313" key="13">
    <source>
        <dbReference type="Proteomes" id="UP000199444"/>
    </source>
</evidence>
<keyword evidence="4" id="KW-0813">Transport</keyword>
<reference evidence="12 13" key="1">
    <citation type="submission" date="2016-10" db="EMBL/GenBank/DDBJ databases">
        <authorList>
            <person name="de Groot N.N."/>
        </authorList>
    </citation>
    <scope>NUCLEOTIDE SEQUENCE [LARGE SCALE GENOMIC DNA]</scope>
    <source>
        <strain evidence="12 13">CGMCC 1.10449</strain>
    </source>
</reference>
<evidence type="ECO:0000256" key="3">
    <source>
        <dbReference type="ARBA" id="ARBA00020392"/>
    </source>
</evidence>
<keyword evidence="12" id="KW-0282">Flagellum</keyword>
<evidence type="ECO:0000256" key="8">
    <source>
        <dbReference type="ARBA" id="ARBA00022927"/>
    </source>
</evidence>
<dbReference type="STRING" id="553311.SAMN05216231_2135"/>
<dbReference type="InterPro" id="IPR012823">
    <property type="entry name" value="Flagell_FliJ"/>
</dbReference>
<dbReference type="InterPro" id="IPR053716">
    <property type="entry name" value="Flag_assembly_chemotaxis_eff"/>
</dbReference>
<dbReference type="GO" id="GO:0009288">
    <property type="term" value="C:bacterial-type flagellum"/>
    <property type="evidence" value="ECO:0007669"/>
    <property type="project" value="InterPro"/>
</dbReference>
<evidence type="ECO:0000256" key="11">
    <source>
        <dbReference type="SAM" id="Coils"/>
    </source>
</evidence>
<dbReference type="EMBL" id="FNKD01000002">
    <property type="protein sequence ID" value="SDQ60671.1"/>
    <property type="molecule type" value="Genomic_DNA"/>
</dbReference>
<keyword evidence="13" id="KW-1185">Reference proteome</keyword>
<evidence type="ECO:0000256" key="2">
    <source>
        <dbReference type="ARBA" id="ARBA00010004"/>
    </source>
</evidence>
<evidence type="ECO:0000256" key="7">
    <source>
        <dbReference type="ARBA" id="ARBA00022795"/>
    </source>
</evidence>
<evidence type="ECO:0000256" key="1">
    <source>
        <dbReference type="ARBA" id="ARBA00004413"/>
    </source>
</evidence>
<evidence type="ECO:0000256" key="9">
    <source>
        <dbReference type="ARBA" id="ARBA00023136"/>
    </source>
</evidence>
<evidence type="ECO:0000256" key="6">
    <source>
        <dbReference type="ARBA" id="ARBA00022500"/>
    </source>
</evidence>
<keyword evidence="6" id="KW-0145">Chemotaxis</keyword>
<evidence type="ECO:0000256" key="5">
    <source>
        <dbReference type="ARBA" id="ARBA00022475"/>
    </source>
</evidence>
<dbReference type="Proteomes" id="UP000199444">
    <property type="component" value="Unassembled WGS sequence"/>
</dbReference>
<keyword evidence="8" id="KW-0653">Protein transport</keyword>